<dbReference type="CDD" id="cd02064">
    <property type="entry name" value="FAD_synthetase_N"/>
    <property type="match status" value="1"/>
</dbReference>
<dbReference type="InterPro" id="IPR014729">
    <property type="entry name" value="Rossmann-like_a/b/a_fold"/>
</dbReference>
<dbReference type="Pfam" id="PF06574">
    <property type="entry name" value="FAD_syn"/>
    <property type="match status" value="1"/>
</dbReference>
<dbReference type="Proteomes" id="UP000182836">
    <property type="component" value="Unassembled WGS sequence"/>
</dbReference>
<keyword evidence="8" id="KW-0547">Nucleotide-binding</keyword>
<evidence type="ECO:0000313" key="14">
    <source>
        <dbReference type="Proteomes" id="UP000182836"/>
    </source>
</evidence>
<organism evidence="13 14">
    <name type="scientific">Aneurinibacillus migulanus</name>
    <name type="common">Bacillus migulanus</name>
    <dbReference type="NCBI Taxonomy" id="47500"/>
    <lineage>
        <taxon>Bacteria</taxon>
        <taxon>Bacillati</taxon>
        <taxon>Bacillota</taxon>
        <taxon>Bacilli</taxon>
        <taxon>Bacillales</taxon>
        <taxon>Paenibacillaceae</taxon>
        <taxon>Aneurinibacillus group</taxon>
        <taxon>Aneurinibacillus</taxon>
    </lineage>
</organism>
<evidence type="ECO:0000256" key="4">
    <source>
        <dbReference type="ARBA" id="ARBA00022630"/>
    </source>
</evidence>
<dbReference type="FunFam" id="3.40.50.620:FF:000021">
    <property type="entry name" value="Riboflavin biosynthesis protein"/>
    <property type="match status" value="1"/>
</dbReference>
<evidence type="ECO:0000256" key="7">
    <source>
        <dbReference type="ARBA" id="ARBA00022695"/>
    </source>
</evidence>
<dbReference type="AlphaFoldDB" id="A0A1G9BN59"/>
<dbReference type="GeneID" id="42307539"/>
<reference evidence="13 14" key="1">
    <citation type="submission" date="2016-10" db="EMBL/GenBank/DDBJ databases">
        <authorList>
            <person name="de Groot N.N."/>
        </authorList>
    </citation>
    <scope>NUCLEOTIDE SEQUENCE [LARGE SCALE GENOMIC DNA]</scope>
    <source>
        <strain evidence="13 14">DSM 2895</strain>
    </source>
</reference>
<dbReference type="RefSeq" id="WP_052812179.1">
    <property type="nucleotide sequence ID" value="NZ_BJOA01000201.1"/>
</dbReference>
<dbReference type="GO" id="GO:0009398">
    <property type="term" value="P:FMN biosynthetic process"/>
    <property type="evidence" value="ECO:0007669"/>
    <property type="project" value="TreeGrafter"/>
</dbReference>
<dbReference type="Gene3D" id="3.40.50.620">
    <property type="entry name" value="HUPs"/>
    <property type="match status" value="1"/>
</dbReference>
<evidence type="ECO:0000256" key="2">
    <source>
        <dbReference type="ARBA" id="ARBA00010214"/>
    </source>
</evidence>
<keyword evidence="4" id="KW-0285">Flavoprotein</keyword>
<evidence type="ECO:0000256" key="11">
    <source>
        <dbReference type="ARBA" id="ARBA00049494"/>
    </source>
</evidence>
<keyword evidence="10" id="KW-0067">ATP-binding</keyword>
<comment type="catalytic activity">
    <reaction evidence="11">
        <text>FMN + ATP + H(+) = FAD + diphosphate</text>
        <dbReference type="Rhea" id="RHEA:17237"/>
        <dbReference type="ChEBI" id="CHEBI:15378"/>
        <dbReference type="ChEBI" id="CHEBI:30616"/>
        <dbReference type="ChEBI" id="CHEBI:33019"/>
        <dbReference type="ChEBI" id="CHEBI:57692"/>
        <dbReference type="ChEBI" id="CHEBI:58210"/>
        <dbReference type="EC" id="2.7.7.2"/>
    </reaction>
</comment>
<evidence type="ECO:0000256" key="3">
    <source>
        <dbReference type="ARBA" id="ARBA00012393"/>
    </source>
</evidence>
<dbReference type="GO" id="GO:0005524">
    <property type="term" value="F:ATP binding"/>
    <property type="evidence" value="ECO:0007669"/>
    <property type="project" value="UniProtKB-KW"/>
</dbReference>
<dbReference type="EC" id="2.7.7.2" evidence="3"/>
<sequence>MKTVWITHEKREGSIQKSPCVAALGFFDGVHIGHQTVITKAKKIAVQRNLNLAVITFFPHPKEVLSDGAHSVRYLMPFTMRQEKLERLGVDILYVVRFNPMFAALSPQQFVKDYLLALHVKHVVAGFDFTYGCRGEGNMDTIKGHGRGQFDVTTVAKVNQADGKISSTRIREMLAVGKVGSIPEYLGSFYETKGRIHSVYPFGQSGGYLTAIVSIDRYFTLPKPGVYETEAMIDSQYHMFVSRIRPNDMSIVEVESEFLQELEQHKEICLKWIRRLHEIFDGQGDKMHEQHFAYRPN</sequence>
<dbReference type="GO" id="GO:0003919">
    <property type="term" value="F:FMN adenylyltransferase activity"/>
    <property type="evidence" value="ECO:0007669"/>
    <property type="project" value="UniProtKB-EC"/>
</dbReference>
<evidence type="ECO:0000256" key="5">
    <source>
        <dbReference type="ARBA" id="ARBA00022643"/>
    </source>
</evidence>
<name>A0A1G9BN59_ANEMI</name>
<dbReference type="GO" id="GO:0006747">
    <property type="term" value="P:FAD biosynthetic process"/>
    <property type="evidence" value="ECO:0007669"/>
    <property type="project" value="UniProtKB-UniPathway"/>
</dbReference>
<accession>A0A1G9BN59</accession>
<dbReference type="InterPro" id="IPR015864">
    <property type="entry name" value="FAD_synthase"/>
</dbReference>
<keyword evidence="6 13" id="KW-0808">Transferase</keyword>
<evidence type="ECO:0000259" key="12">
    <source>
        <dbReference type="Pfam" id="PF06574"/>
    </source>
</evidence>
<dbReference type="InterPro" id="IPR023468">
    <property type="entry name" value="Riboflavin_kinase"/>
</dbReference>
<evidence type="ECO:0000256" key="10">
    <source>
        <dbReference type="ARBA" id="ARBA00022840"/>
    </source>
</evidence>
<dbReference type="GO" id="GO:0009231">
    <property type="term" value="P:riboflavin biosynthetic process"/>
    <property type="evidence" value="ECO:0007669"/>
    <property type="project" value="InterPro"/>
</dbReference>
<keyword evidence="5" id="KW-0288">FMN</keyword>
<dbReference type="UniPathway" id="UPA00277">
    <property type="reaction ID" value="UER00407"/>
</dbReference>
<dbReference type="PANTHER" id="PTHR22749">
    <property type="entry name" value="RIBOFLAVIN KINASE/FMN ADENYLYLTRANSFERASE"/>
    <property type="match status" value="1"/>
</dbReference>
<dbReference type="EMBL" id="FNED01000053">
    <property type="protein sequence ID" value="SDK40690.1"/>
    <property type="molecule type" value="Genomic_DNA"/>
</dbReference>
<comment type="pathway">
    <text evidence="1">Cofactor biosynthesis; FAD biosynthesis; FAD from FMN: step 1/1.</text>
</comment>
<evidence type="ECO:0000256" key="9">
    <source>
        <dbReference type="ARBA" id="ARBA00022827"/>
    </source>
</evidence>
<evidence type="ECO:0000256" key="8">
    <source>
        <dbReference type="ARBA" id="ARBA00022741"/>
    </source>
</evidence>
<evidence type="ECO:0000256" key="1">
    <source>
        <dbReference type="ARBA" id="ARBA00004726"/>
    </source>
</evidence>
<evidence type="ECO:0000256" key="6">
    <source>
        <dbReference type="ARBA" id="ARBA00022679"/>
    </source>
</evidence>
<gene>
    <name evidence="13" type="ORF">SAMN04487909_15320</name>
</gene>
<dbReference type="GO" id="GO:0008531">
    <property type="term" value="F:riboflavin kinase activity"/>
    <property type="evidence" value="ECO:0007669"/>
    <property type="project" value="TreeGrafter"/>
</dbReference>
<keyword evidence="7 13" id="KW-0548">Nucleotidyltransferase</keyword>
<keyword evidence="13" id="KW-0418">Kinase</keyword>
<feature type="domain" description="FAD synthetase" evidence="12">
    <location>
        <begin position="17"/>
        <end position="169"/>
    </location>
</feature>
<evidence type="ECO:0000313" key="13">
    <source>
        <dbReference type="EMBL" id="SDK40690.1"/>
    </source>
</evidence>
<dbReference type="OrthoDB" id="9803667at2"/>
<dbReference type="SUPFAM" id="SSF52374">
    <property type="entry name" value="Nucleotidylyl transferase"/>
    <property type="match status" value="1"/>
</dbReference>
<protein>
    <recommendedName>
        <fullName evidence="3">FAD synthase</fullName>
        <ecNumber evidence="3">2.7.7.2</ecNumber>
    </recommendedName>
</protein>
<dbReference type="PANTHER" id="PTHR22749:SF6">
    <property type="entry name" value="RIBOFLAVIN KINASE"/>
    <property type="match status" value="1"/>
</dbReference>
<proteinExistence type="inferred from homology"/>
<comment type="similarity">
    <text evidence="2">Belongs to the RibF family.</text>
</comment>
<keyword evidence="9" id="KW-0274">FAD</keyword>